<sequence length="104" mass="11788">MQAHHKDPGLSRSRSNAMPLNSASTHVAYSLVDRPTLRFKELLQVISVGRSQAYVLMKTDPDFPKGIPLYDSENSPKFYWTHEAIAWLKGRATKARTMKEGCRP</sequence>
<dbReference type="Proteomes" id="UP000636938">
    <property type="component" value="Unassembled WGS sequence"/>
</dbReference>
<name>A0A8X8FWQ5_9GAMM</name>
<gene>
    <name evidence="1" type="ORF">H9654_08765</name>
</gene>
<reference evidence="1 2" key="1">
    <citation type="submission" date="2020-08" db="EMBL/GenBank/DDBJ databases">
        <title>A Genomic Blueprint of the Chicken Gut Microbiome.</title>
        <authorList>
            <person name="Gilroy R."/>
            <person name="Ravi A."/>
            <person name="Getino M."/>
            <person name="Pursley I."/>
            <person name="Horton D.L."/>
            <person name="Alikhan N.-F."/>
            <person name="Baker D."/>
            <person name="Gharbi K."/>
            <person name="Hall N."/>
            <person name="Watson M."/>
            <person name="Adriaenssens E.M."/>
            <person name="Foster-Nyarko E."/>
            <person name="Jarju S."/>
            <person name="Secka A."/>
            <person name="Antonio M."/>
            <person name="Oren A."/>
            <person name="Chaudhuri R."/>
            <person name="La Ragione R.M."/>
            <person name="Hildebrand F."/>
            <person name="Pallen M.J."/>
        </authorList>
    </citation>
    <scope>NUCLEOTIDE SEQUENCE [LARGE SCALE GENOMIC DNA]</scope>
    <source>
        <strain evidence="1 2">Sa5BUN4</strain>
    </source>
</reference>
<accession>A0A8X8FWQ5</accession>
<dbReference type="EMBL" id="JACSQS010000007">
    <property type="protein sequence ID" value="MBD7954297.1"/>
    <property type="molecule type" value="Genomic_DNA"/>
</dbReference>
<dbReference type="RefSeq" id="WP_191770517.1">
    <property type="nucleotide sequence ID" value="NZ_JACSQS010000007.1"/>
</dbReference>
<comment type="caution">
    <text evidence="1">The sequence shown here is derived from an EMBL/GenBank/DDBJ whole genome shotgun (WGS) entry which is preliminary data.</text>
</comment>
<dbReference type="AlphaFoldDB" id="A0A8X8FWQ5"/>
<proteinExistence type="predicted"/>
<protein>
    <submittedName>
        <fullName evidence="1">AlpA family phage regulatory protein</fullName>
    </submittedName>
</protein>
<evidence type="ECO:0000313" key="1">
    <source>
        <dbReference type="EMBL" id="MBD7954297.1"/>
    </source>
</evidence>
<dbReference type="Pfam" id="PF05930">
    <property type="entry name" value="Phage_AlpA"/>
    <property type="match status" value="1"/>
</dbReference>
<dbReference type="InterPro" id="IPR010260">
    <property type="entry name" value="AlpA"/>
</dbReference>
<evidence type="ECO:0000313" key="2">
    <source>
        <dbReference type="Proteomes" id="UP000636938"/>
    </source>
</evidence>
<keyword evidence="2" id="KW-1185">Reference proteome</keyword>
<organism evidence="1 2">
    <name type="scientific">Stenotrophomonas lacuserhaii</name>
    <dbReference type="NCBI Taxonomy" id="2760084"/>
    <lineage>
        <taxon>Bacteria</taxon>
        <taxon>Pseudomonadati</taxon>
        <taxon>Pseudomonadota</taxon>
        <taxon>Gammaproteobacteria</taxon>
        <taxon>Lysobacterales</taxon>
        <taxon>Lysobacteraceae</taxon>
        <taxon>Stenotrophomonas</taxon>
    </lineage>
</organism>